<dbReference type="SUPFAM" id="SSF141255">
    <property type="entry name" value="YccV-like"/>
    <property type="match status" value="1"/>
</dbReference>
<name>A0AAV1IHL5_9CHLO</name>
<dbReference type="InterPro" id="IPR036047">
    <property type="entry name" value="F-box-like_dom_sf"/>
</dbReference>
<dbReference type="SMART" id="SM00256">
    <property type="entry name" value="FBOX"/>
    <property type="match status" value="1"/>
</dbReference>
<dbReference type="Pfam" id="PF12937">
    <property type="entry name" value="F-box-like"/>
    <property type="match status" value="1"/>
</dbReference>
<feature type="domain" description="F-box" evidence="1">
    <location>
        <begin position="7"/>
        <end position="53"/>
    </location>
</feature>
<dbReference type="GO" id="GO:0003677">
    <property type="term" value="F:DNA binding"/>
    <property type="evidence" value="ECO:0007669"/>
    <property type="project" value="InterPro"/>
</dbReference>
<evidence type="ECO:0000259" key="1">
    <source>
        <dbReference type="PROSITE" id="PS50181"/>
    </source>
</evidence>
<dbReference type="InterPro" id="IPR001810">
    <property type="entry name" value="F-box_dom"/>
</dbReference>
<gene>
    <name evidence="2" type="ORF">CVIRNUC_010040</name>
</gene>
<dbReference type="AlphaFoldDB" id="A0AAV1IHL5"/>
<accession>A0AAV1IHL5</accession>
<organism evidence="2 3">
    <name type="scientific">Coccomyxa viridis</name>
    <dbReference type="NCBI Taxonomy" id="1274662"/>
    <lineage>
        <taxon>Eukaryota</taxon>
        <taxon>Viridiplantae</taxon>
        <taxon>Chlorophyta</taxon>
        <taxon>core chlorophytes</taxon>
        <taxon>Trebouxiophyceae</taxon>
        <taxon>Trebouxiophyceae incertae sedis</taxon>
        <taxon>Coccomyxaceae</taxon>
        <taxon>Coccomyxa</taxon>
    </lineage>
</organism>
<dbReference type="PROSITE" id="PS50181">
    <property type="entry name" value="FBOX"/>
    <property type="match status" value="1"/>
</dbReference>
<dbReference type="SUPFAM" id="SSF81383">
    <property type="entry name" value="F-box domain"/>
    <property type="match status" value="1"/>
</dbReference>
<protein>
    <recommendedName>
        <fullName evidence="1">F-box domain-containing protein</fullName>
    </recommendedName>
</protein>
<evidence type="ECO:0000313" key="2">
    <source>
        <dbReference type="EMBL" id="CAK0786826.1"/>
    </source>
</evidence>
<sequence>MASEASGHLLLDLPGGVLRAVLDCLSASDLVSVVCTCKQLRDVGSEDVVWEPRLQTWKFGSARWQADQQPCMLKFRSRKQMDKESLAQVKTLCFLKTMFSSVRELRSKGADVQDLLTGLALQEGCLKAGQRYWAHFALRQVTSKLSGERMAALLASDNVKGPQVEEGALLLAQIHYPTVDFAGIPVFLDELAGELKRRLEHRGISGGPKALTVLSELLSSQPKEEGAFDERADLGADSFEQHARLTQRLSQLTVPEAPYGLGLKGESVEYYRPDNSLLPYVLTARRGIPISLAIIHAAVARRAGLGVDCVGMPMHLVNKMGEPDAPDERFIDVFDGGKLLTRSEMRDMMHRLIDSFAAAYLEPMTRSELYRRMCMNLVHTYRAKPPPAMPDILKCVLELMLAMSDSADVRQMHAKECDRLGDFQGVREFLEYKSPGSSRTGALAMALINSEQELAREHTRVVKRPEDGSVQHCIGQTMSHQRYHYRGLIYGWDAVCSASEQWIQHMNVDSLPKGRYQPFYNVLVDSDDIPFQTTYVAQENIIPHGAESGLNAQPCSPIVHPEVHRHFEGRCDGSSRYEPNAHLRYRYPEDVFECDSPACCGQHHNSHAGQQ</sequence>
<evidence type="ECO:0000313" key="3">
    <source>
        <dbReference type="Proteomes" id="UP001314263"/>
    </source>
</evidence>
<dbReference type="PANTHER" id="PTHR31350:SF21">
    <property type="entry name" value="F-BOX ONLY PROTEIN 21"/>
    <property type="match status" value="1"/>
</dbReference>
<dbReference type="NCBIfam" id="TIGR02097">
    <property type="entry name" value="yccV"/>
    <property type="match status" value="1"/>
</dbReference>
<dbReference type="SMART" id="SM00992">
    <property type="entry name" value="YccV-like"/>
    <property type="match status" value="1"/>
</dbReference>
<reference evidence="2 3" key="1">
    <citation type="submission" date="2023-10" db="EMBL/GenBank/DDBJ databases">
        <authorList>
            <person name="Maclean D."/>
            <person name="Macfadyen A."/>
        </authorList>
    </citation>
    <scope>NUCLEOTIDE SEQUENCE [LARGE SCALE GENOMIC DNA]</scope>
</reference>
<dbReference type="InterPro" id="IPR036623">
    <property type="entry name" value="Hemimethylated_DNA-bd_sf"/>
</dbReference>
<dbReference type="InterPro" id="IPR032698">
    <property type="entry name" value="SirB1_N"/>
</dbReference>
<dbReference type="EMBL" id="CAUYUE010000015">
    <property type="protein sequence ID" value="CAK0786826.1"/>
    <property type="molecule type" value="Genomic_DNA"/>
</dbReference>
<proteinExistence type="predicted"/>
<dbReference type="InterPro" id="IPR011722">
    <property type="entry name" value="Hemimethylated_DNA-bd_dom"/>
</dbReference>
<dbReference type="Pfam" id="PF08755">
    <property type="entry name" value="YccV-like"/>
    <property type="match status" value="1"/>
</dbReference>
<comment type="caution">
    <text evidence="2">The sequence shown here is derived from an EMBL/GenBank/DDBJ whole genome shotgun (WGS) entry which is preliminary data.</text>
</comment>
<dbReference type="PANTHER" id="PTHR31350">
    <property type="entry name" value="SI:DKEY-261L7.2"/>
    <property type="match status" value="1"/>
</dbReference>
<keyword evidence="3" id="KW-1185">Reference proteome</keyword>
<dbReference type="Proteomes" id="UP001314263">
    <property type="component" value="Unassembled WGS sequence"/>
</dbReference>
<dbReference type="Gene3D" id="2.30.30.390">
    <property type="entry name" value="Hemimethylated DNA-binding domain"/>
    <property type="match status" value="1"/>
</dbReference>
<dbReference type="Pfam" id="PF13369">
    <property type="entry name" value="Transglut_core2"/>
    <property type="match status" value="1"/>
</dbReference>